<evidence type="ECO:0000256" key="2">
    <source>
        <dbReference type="SAM" id="Phobius"/>
    </source>
</evidence>
<evidence type="ECO:0000259" key="3">
    <source>
        <dbReference type="PROSITE" id="PS50006"/>
    </source>
</evidence>
<dbReference type="EMBL" id="JAQNDM010000002">
    <property type="protein sequence ID" value="MDC0715014.1"/>
    <property type="molecule type" value="Genomic_DNA"/>
</dbReference>
<dbReference type="Proteomes" id="UP001221838">
    <property type="component" value="Unassembled WGS sequence"/>
</dbReference>
<dbReference type="Gene3D" id="2.60.200.20">
    <property type="match status" value="1"/>
</dbReference>
<comment type="caution">
    <text evidence="4">The sequence shown here is derived from an EMBL/GenBank/DDBJ whole genome shotgun (WGS) entry which is preliminary data.</text>
</comment>
<feature type="region of interest" description="Disordered" evidence="1">
    <location>
        <begin position="82"/>
        <end position="101"/>
    </location>
</feature>
<dbReference type="PROSITE" id="PS50006">
    <property type="entry name" value="FHA_DOMAIN"/>
    <property type="match status" value="1"/>
</dbReference>
<evidence type="ECO:0000256" key="1">
    <source>
        <dbReference type="SAM" id="MobiDB-lite"/>
    </source>
</evidence>
<dbReference type="SUPFAM" id="SSF49879">
    <property type="entry name" value="SMAD/FHA domain"/>
    <property type="match status" value="1"/>
</dbReference>
<evidence type="ECO:0000313" key="4">
    <source>
        <dbReference type="EMBL" id="MDC0715014.1"/>
    </source>
</evidence>
<dbReference type="PANTHER" id="PTHR23308">
    <property type="entry name" value="NUCLEAR INHIBITOR OF PROTEIN PHOSPHATASE-1"/>
    <property type="match status" value="1"/>
</dbReference>
<keyword evidence="2" id="KW-0812">Transmembrane</keyword>
<feature type="transmembrane region" description="Helical" evidence="2">
    <location>
        <begin position="212"/>
        <end position="230"/>
    </location>
</feature>
<gene>
    <name evidence="4" type="ORF">POL68_41580</name>
</gene>
<dbReference type="Pfam" id="PF00498">
    <property type="entry name" value="FHA"/>
    <property type="match status" value="1"/>
</dbReference>
<keyword evidence="2" id="KW-1133">Transmembrane helix</keyword>
<accession>A0ABT5DPM9</accession>
<evidence type="ECO:0000313" key="5">
    <source>
        <dbReference type="Proteomes" id="UP001221838"/>
    </source>
</evidence>
<dbReference type="CDD" id="cd00060">
    <property type="entry name" value="FHA"/>
    <property type="match status" value="1"/>
</dbReference>
<keyword evidence="5" id="KW-1185">Reference proteome</keyword>
<feature type="region of interest" description="Disordered" evidence="1">
    <location>
        <begin position="1"/>
        <end position="71"/>
    </location>
</feature>
<sequence>MAPSNPKRPPRPPQPPSVSAPKKQEAELPFDDDEITPLQADDPRPQRVPQFPVGPRRAPRGPRGPRQMHQDRELLPRFDAREGAEPGHTSASLYVEKGPGSGQLIPVNQGVLVIGRASACDLRLQHPSISRRHVQLVRTGERFILRDLGSQNGTFINRVKIEGDTELRAGDELTLGNSVLKLRGAGGASTVAQTTAAPEASPARRPLRRRHVALITACVGLLLALVGLVFL</sequence>
<feature type="domain" description="FHA" evidence="3">
    <location>
        <begin position="112"/>
        <end position="161"/>
    </location>
</feature>
<keyword evidence="2" id="KW-0472">Membrane</keyword>
<name>A0ABT5DPM9_9BACT</name>
<protein>
    <submittedName>
        <fullName evidence="4">FHA domain-containing protein</fullName>
    </submittedName>
</protein>
<dbReference type="InterPro" id="IPR000253">
    <property type="entry name" value="FHA_dom"/>
</dbReference>
<dbReference type="SMART" id="SM00240">
    <property type="entry name" value="FHA"/>
    <property type="match status" value="1"/>
</dbReference>
<dbReference type="InterPro" id="IPR050923">
    <property type="entry name" value="Cell_Proc_Reg/RNA_Proc"/>
</dbReference>
<dbReference type="RefSeq" id="WP_272145688.1">
    <property type="nucleotide sequence ID" value="NZ_JAQNDM010000002.1"/>
</dbReference>
<reference evidence="4 5" key="1">
    <citation type="submission" date="2022-11" db="EMBL/GenBank/DDBJ databases">
        <title>Minimal conservation of predation-associated metabolite biosynthetic gene clusters underscores biosynthetic potential of Myxococcota including descriptions for ten novel species: Archangium lansinium sp. nov., Myxococcus landrumus sp. nov., Nannocystis bai.</title>
        <authorList>
            <person name="Ahearne A."/>
            <person name="Stevens C."/>
            <person name="Dowd S."/>
        </authorList>
    </citation>
    <scope>NUCLEOTIDE SEQUENCE [LARGE SCALE GENOMIC DNA]</scope>
    <source>
        <strain evidence="4 5">NCWAL01</strain>
    </source>
</reference>
<proteinExistence type="predicted"/>
<organism evidence="4 5">
    <name type="scientific">Stigmatella ashevillensis</name>
    <dbReference type="NCBI Taxonomy" id="2995309"/>
    <lineage>
        <taxon>Bacteria</taxon>
        <taxon>Pseudomonadati</taxon>
        <taxon>Myxococcota</taxon>
        <taxon>Myxococcia</taxon>
        <taxon>Myxococcales</taxon>
        <taxon>Cystobacterineae</taxon>
        <taxon>Archangiaceae</taxon>
        <taxon>Stigmatella</taxon>
    </lineage>
</organism>
<dbReference type="InterPro" id="IPR008984">
    <property type="entry name" value="SMAD_FHA_dom_sf"/>
</dbReference>